<evidence type="ECO:0000256" key="6">
    <source>
        <dbReference type="ARBA" id="ARBA00022692"/>
    </source>
</evidence>
<evidence type="ECO:0000259" key="12">
    <source>
        <dbReference type="Pfam" id="PF07219"/>
    </source>
</evidence>
<dbReference type="NCBIfam" id="TIGR00540">
    <property type="entry name" value="TPR_hemY_coli"/>
    <property type="match status" value="1"/>
</dbReference>
<sequence>MKVWRWILLLVIAAAVAAFCWHWVAEDPGYVLIRFRGVTAQTSLLAAVVLLVLLWAAINVLWRVVRWPFGAFSRRHRRVSQQRLADGLVALMEGRHGDAERDLNRASRLDMLRGPALLAAAEASSRRGEHGRALESLDEAAQVAPRAARVLRARVLRRDGKPAEALALLTSEADSGSLSPGGWREYAMAALANGDTRRAREALDPLQKSGVLGTRAYNALETQILVASLNGAGDGAVLNALWSSLPKSQRRAPAVVDAYARKAAAYGLTLPAMDEVESALRREWSSQLVETYGTLAGDDLEARLRRAESWLDGHPNDPSLLLALGRMCVRLKIWTKSRPYLERSLALAPGANAWEALGDTYTGIGDTGLAQRCYRNAIALARGDNAEPLPAADVVGGRLDTRPIAIEERDAHGVPRLRE</sequence>
<dbReference type="InterPro" id="IPR011990">
    <property type="entry name" value="TPR-like_helical_dom_sf"/>
</dbReference>
<evidence type="ECO:0000313" key="14">
    <source>
        <dbReference type="Proteomes" id="UP000267077"/>
    </source>
</evidence>
<feature type="transmembrane region" description="Helical" evidence="11">
    <location>
        <begin position="7"/>
        <end position="24"/>
    </location>
</feature>
<dbReference type="AlphaFoldDB" id="A0A3S0RC94"/>
<comment type="caution">
    <text evidence="13">The sequence shown here is derived from an EMBL/GenBank/DDBJ whole genome shotgun (WGS) entry which is preliminary data.</text>
</comment>
<dbReference type="Pfam" id="PF13176">
    <property type="entry name" value="TPR_7"/>
    <property type="match status" value="1"/>
</dbReference>
<accession>A0A3S0RC94</accession>
<dbReference type="OrthoDB" id="7053339at2"/>
<proteinExistence type="predicted"/>
<evidence type="ECO:0000256" key="2">
    <source>
        <dbReference type="ARBA" id="ARBA00004429"/>
    </source>
</evidence>
<dbReference type="GO" id="GO:0005886">
    <property type="term" value="C:plasma membrane"/>
    <property type="evidence" value="ECO:0007669"/>
    <property type="project" value="UniProtKB-SubCell"/>
</dbReference>
<dbReference type="InterPro" id="IPR019734">
    <property type="entry name" value="TPR_rpt"/>
</dbReference>
<feature type="repeat" description="TPR" evidence="10">
    <location>
        <begin position="351"/>
        <end position="384"/>
    </location>
</feature>
<evidence type="ECO:0000256" key="7">
    <source>
        <dbReference type="ARBA" id="ARBA00022989"/>
    </source>
</evidence>
<dbReference type="InterPro" id="IPR005254">
    <property type="entry name" value="Heme_biosyn_assoc_TPR_pro"/>
</dbReference>
<evidence type="ECO:0000256" key="8">
    <source>
        <dbReference type="ARBA" id="ARBA00023136"/>
    </source>
</evidence>
<feature type="transmembrane region" description="Helical" evidence="11">
    <location>
        <begin position="44"/>
        <end position="65"/>
    </location>
</feature>
<dbReference type="GO" id="GO:0042168">
    <property type="term" value="P:heme metabolic process"/>
    <property type="evidence" value="ECO:0007669"/>
    <property type="project" value="InterPro"/>
</dbReference>
<dbReference type="Proteomes" id="UP000267077">
    <property type="component" value="Unassembled WGS sequence"/>
</dbReference>
<dbReference type="PROSITE" id="PS50005">
    <property type="entry name" value="TPR"/>
    <property type="match status" value="1"/>
</dbReference>
<keyword evidence="5" id="KW-0997">Cell inner membrane</keyword>
<keyword evidence="9" id="KW-0627">Porphyrin biosynthesis</keyword>
<dbReference type="Pfam" id="PF07219">
    <property type="entry name" value="HemY_N"/>
    <property type="match status" value="1"/>
</dbReference>
<evidence type="ECO:0000256" key="1">
    <source>
        <dbReference type="ARBA" id="ARBA00002962"/>
    </source>
</evidence>
<dbReference type="SUPFAM" id="SSF48452">
    <property type="entry name" value="TPR-like"/>
    <property type="match status" value="1"/>
</dbReference>
<keyword evidence="10" id="KW-0802">TPR repeat</keyword>
<dbReference type="RefSeq" id="WP_126675182.1">
    <property type="nucleotide sequence ID" value="NZ_RYZR01000008.1"/>
</dbReference>
<evidence type="ECO:0000256" key="4">
    <source>
        <dbReference type="ARBA" id="ARBA00022475"/>
    </source>
</evidence>
<dbReference type="GO" id="GO:0006779">
    <property type="term" value="P:porphyrin-containing compound biosynthetic process"/>
    <property type="evidence" value="ECO:0007669"/>
    <property type="project" value="UniProtKB-KW"/>
</dbReference>
<dbReference type="Gene3D" id="1.25.40.10">
    <property type="entry name" value="Tetratricopeptide repeat domain"/>
    <property type="match status" value="2"/>
</dbReference>
<keyword evidence="7 11" id="KW-1133">Transmembrane helix</keyword>
<comment type="function">
    <text evidence="1">Involved in a late step of protoheme IX synthesis.</text>
</comment>
<evidence type="ECO:0000256" key="11">
    <source>
        <dbReference type="SAM" id="Phobius"/>
    </source>
</evidence>
<keyword evidence="8 11" id="KW-0472">Membrane</keyword>
<name>A0A3S0RC94_9GAMM</name>
<evidence type="ECO:0000313" key="13">
    <source>
        <dbReference type="EMBL" id="RUL61472.1"/>
    </source>
</evidence>
<feature type="domain" description="HemY N-terminal" evidence="12">
    <location>
        <begin position="29"/>
        <end position="128"/>
    </location>
</feature>
<gene>
    <name evidence="13" type="ORF">EKH79_17715</name>
</gene>
<evidence type="ECO:0000256" key="3">
    <source>
        <dbReference type="ARBA" id="ARBA00004744"/>
    </source>
</evidence>
<dbReference type="UniPathway" id="UPA00252"/>
<evidence type="ECO:0000256" key="10">
    <source>
        <dbReference type="PROSITE-ProRule" id="PRU00339"/>
    </source>
</evidence>
<keyword evidence="6 11" id="KW-0812">Transmembrane</keyword>
<evidence type="ECO:0000256" key="9">
    <source>
        <dbReference type="ARBA" id="ARBA00023244"/>
    </source>
</evidence>
<keyword evidence="14" id="KW-1185">Reference proteome</keyword>
<organism evidence="13 14">
    <name type="scientific">Dyella dinghuensis</name>
    <dbReference type="NCBI Taxonomy" id="1920169"/>
    <lineage>
        <taxon>Bacteria</taxon>
        <taxon>Pseudomonadati</taxon>
        <taxon>Pseudomonadota</taxon>
        <taxon>Gammaproteobacteria</taxon>
        <taxon>Lysobacterales</taxon>
        <taxon>Rhodanobacteraceae</taxon>
        <taxon>Dyella</taxon>
    </lineage>
</organism>
<comment type="pathway">
    <text evidence="3">Porphyrin-containing compound metabolism; protoheme biosynthesis.</text>
</comment>
<protein>
    <submittedName>
        <fullName evidence="13">Heme biosynthesis protein HemY</fullName>
    </submittedName>
</protein>
<dbReference type="EMBL" id="RYZR01000008">
    <property type="protein sequence ID" value="RUL61472.1"/>
    <property type="molecule type" value="Genomic_DNA"/>
</dbReference>
<evidence type="ECO:0000256" key="5">
    <source>
        <dbReference type="ARBA" id="ARBA00022519"/>
    </source>
</evidence>
<dbReference type="InterPro" id="IPR010817">
    <property type="entry name" value="HemY_N"/>
</dbReference>
<keyword evidence="4" id="KW-1003">Cell membrane</keyword>
<reference evidence="13 14" key="1">
    <citation type="submission" date="2018-12" db="EMBL/GenBank/DDBJ databases">
        <title>Dyella dinghuensis sp. nov. DHOA06 and Dyella choica sp. nov. 4M-K27, isolated from forest soil.</title>
        <authorList>
            <person name="Qiu L.-H."/>
            <person name="Gao Z.-H."/>
        </authorList>
    </citation>
    <scope>NUCLEOTIDE SEQUENCE [LARGE SCALE GENOMIC DNA]</scope>
    <source>
        <strain evidence="13 14">DHOA06</strain>
    </source>
</reference>
<comment type="subcellular location">
    <subcellularLocation>
        <location evidence="2">Cell inner membrane</location>
        <topology evidence="2">Multi-pass membrane protein</topology>
    </subcellularLocation>
</comment>